<evidence type="ECO:0000313" key="3">
    <source>
        <dbReference type="EMBL" id="EIJ41726.1"/>
    </source>
</evidence>
<name>I3CDN3_9GAMM</name>
<gene>
    <name evidence="3" type="ORF">BegalDRAFT_0815</name>
</gene>
<protein>
    <submittedName>
        <fullName evidence="3">Uncharacterized protein</fullName>
    </submittedName>
</protein>
<dbReference type="RefSeq" id="WP_002683924.1">
    <property type="nucleotide sequence ID" value="NZ_JH600070.1"/>
</dbReference>
<sequence length="470" mass="52018">MNTETKEETQAVADAVKPPVASEMQDTTEPTNTGGNSPATVASPPPSDSATVTPANPVIDTTILPAKPPILVAEVTSHMARYVDEANLLVTYAAKKGLSLEEQVISTIVNAKHWLKQKEWTAEREILFWQAFNTIGTAVRPVSVSSLRACGVFNEEERSEELRNKLKKFSLISSGTADDSQAKRTVKAYQTGSLVILFVLLFVQIYWLMASMRVSPVIKLSTQIETVIAELDSIKQRVPNEQWSNNREINNLNAQLDDLRNRLMANYEILKNSSSWSVFIFNNEMDNGNSTTTSTSTTSSNNTDLLDNSSLFQQTTTQNTLLLNTTAINNLQQTANTSTISAYTPETAMRMDILLQERQFILRALQMYLLPVLYGLLGASAYVLRVLTIEIRELIYVKESNISYRLRIQLGALSGLAIGWFIEPDFASFSALSPLALAFLAGYSVELLFALMDKIIIAFSTNQSSNTANK</sequence>
<feature type="region of interest" description="Disordered" evidence="1">
    <location>
        <begin position="1"/>
        <end position="55"/>
    </location>
</feature>
<accession>I3CDN3</accession>
<proteinExistence type="predicted"/>
<feature type="transmembrane region" description="Helical" evidence="2">
    <location>
        <begin position="404"/>
        <end position="422"/>
    </location>
</feature>
<feature type="transmembrane region" description="Helical" evidence="2">
    <location>
        <begin position="428"/>
        <end position="451"/>
    </location>
</feature>
<feature type="transmembrane region" description="Helical" evidence="2">
    <location>
        <begin position="191"/>
        <end position="209"/>
    </location>
</feature>
<organism evidence="3 4">
    <name type="scientific">Beggiatoa alba B18LD</name>
    <dbReference type="NCBI Taxonomy" id="395493"/>
    <lineage>
        <taxon>Bacteria</taxon>
        <taxon>Pseudomonadati</taxon>
        <taxon>Pseudomonadota</taxon>
        <taxon>Gammaproteobacteria</taxon>
        <taxon>Thiotrichales</taxon>
        <taxon>Thiotrichaceae</taxon>
        <taxon>Beggiatoa</taxon>
    </lineage>
</organism>
<evidence type="ECO:0000313" key="4">
    <source>
        <dbReference type="Proteomes" id="UP000005744"/>
    </source>
</evidence>
<dbReference type="Proteomes" id="UP000005744">
    <property type="component" value="Unassembled WGS sequence"/>
</dbReference>
<evidence type="ECO:0000256" key="2">
    <source>
        <dbReference type="SAM" id="Phobius"/>
    </source>
</evidence>
<dbReference type="OrthoDB" id="112250at2"/>
<dbReference type="STRING" id="395493.BegalDRAFT_0815"/>
<feature type="compositionally biased region" description="Polar residues" evidence="1">
    <location>
        <begin position="24"/>
        <end position="40"/>
    </location>
</feature>
<keyword evidence="2" id="KW-1133">Transmembrane helix</keyword>
<dbReference type="eggNOG" id="ENOG5033DD3">
    <property type="taxonomic scope" value="Bacteria"/>
</dbReference>
<dbReference type="EMBL" id="JH600070">
    <property type="protein sequence ID" value="EIJ41726.1"/>
    <property type="molecule type" value="Genomic_DNA"/>
</dbReference>
<dbReference type="AlphaFoldDB" id="I3CDN3"/>
<keyword evidence="2" id="KW-0812">Transmembrane</keyword>
<keyword evidence="4" id="KW-1185">Reference proteome</keyword>
<reference evidence="3 4" key="1">
    <citation type="submission" date="2011-11" db="EMBL/GenBank/DDBJ databases">
        <title>Improved High-Quality Draft sequence of Beggiatoa alba B18lD.</title>
        <authorList>
            <consortium name="US DOE Joint Genome Institute"/>
            <person name="Lucas S."/>
            <person name="Han J."/>
            <person name="Lapidus A."/>
            <person name="Cheng J.-F."/>
            <person name="Goodwin L."/>
            <person name="Pitluck S."/>
            <person name="Peters L."/>
            <person name="Mikhailova N."/>
            <person name="Held B."/>
            <person name="Detter J.C."/>
            <person name="Han C."/>
            <person name="Tapia R."/>
            <person name="Land M."/>
            <person name="Hauser L."/>
            <person name="Kyrpides N."/>
            <person name="Ivanova N."/>
            <person name="Pagani I."/>
            <person name="Samuel K."/>
            <person name="Teske A."/>
            <person name="Mueller J."/>
            <person name="Woyke T."/>
        </authorList>
    </citation>
    <scope>NUCLEOTIDE SEQUENCE [LARGE SCALE GENOMIC DNA]</scope>
    <source>
        <strain evidence="3 4">B18LD</strain>
    </source>
</reference>
<keyword evidence="2" id="KW-0472">Membrane</keyword>
<evidence type="ECO:0000256" key="1">
    <source>
        <dbReference type="SAM" id="MobiDB-lite"/>
    </source>
</evidence>
<feature type="transmembrane region" description="Helical" evidence="2">
    <location>
        <begin position="365"/>
        <end position="384"/>
    </location>
</feature>
<dbReference type="HOGENOM" id="CLU_597083_0_0_6"/>